<dbReference type="Gene3D" id="1.20.120.740">
    <property type="entry name" value="YgfB uncharacterised protein family UPF0149, PF03695"/>
    <property type="match status" value="1"/>
</dbReference>
<sequence length="222" mass="25001">MSIKNDALTMEEFEEMERLTEAVAQEVGPHDIDASFLDGFLTGWALLPDAPGHRVWIEAVFAKDGKPIAETEDFKKLRKLLMKRYKEINEQLKNSQVVDPVRFEPETEELLAEPLEEQLSYLSPFVNGLYSAIYDIPNNLNFNDLDSVYPLVVGTSNLESILGKPQNEAGEEVEETAIIYDDFYDALEGVVNNVAIMAKGMKGYPLPPDVEEKLAEEEEPES</sequence>
<evidence type="ECO:0000313" key="2">
    <source>
        <dbReference type="Proteomes" id="UP000214610"/>
    </source>
</evidence>
<protein>
    <recommendedName>
        <fullName evidence="3">YecA family protein</fullName>
    </recommendedName>
</protein>
<dbReference type="AlphaFoldDB" id="A0A227KJY9"/>
<evidence type="ECO:0008006" key="3">
    <source>
        <dbReference type="Google" id="ProtNLM"/>
    </source>
</evidence>
<dbReference type="SUPFAM" id="SSF101327">
    <property type="entry name" value="YgfB-like"/>
    <property type="match status" value="1"/>
</dbReference>
<proteinExistence type="predicted"/>
<reference evidence="2" key="1">
    <citation type="submission" date="2017-05" db="EMBL/GenBank/DDBJ databases">
        <title>Improved OligoMM genomes.</title>
        <authorList>
            <person name="Garzetti D."/>
        </authorList>
    </citation>
    <scope>NUCLEOTIDE SEQUENCE [LARGE SCALE GENOMIC DNA]</scope>
    <source>
        <strain evidence="2">YL45</strain>
    </source>
</reference>
<organism evidence="1 2">
    <name type="scientific">Turicimonas muris</name>
    <dbReference type="NCBI Taxonomy" id="1796652"/>
    <lineage>
        <taxon>Bacteria</taxon>
        <taxon>Pseudomonadati</taxon>
        <taxon>Pseudomonadota</taxon>
        <taxon>Betaproteobacteria</taxon>
        <taxon>Burkholderiales</taxon>
        <taxon>Sutterellaceae</taxon>
        <taxon>Turicimonas</taxon>
    </lineage>
</organism>
<evidence type="ECO:0000313" key="1">
    <source>
        <dbReference type="EMBL" id="OXE47345.1"/>
    </source>
</evidence>
<keyword evidence="2" id="KW-1185">Reference proteome</keyword>
<accession>A0A227KJY9</accession>
<comment type="caution">
    <text evidence="1">The sequence shown here is derived from an EMBL/GenBank/DDBJ whole genome shotgun (WGS) entry which is preliminary data.</text>
</comment>
<dbReference type="GeneID" id="78362305"/>
<dbReference type="Proteomes" id="UP000214610">
    <property type="component" value="Unassembled WGS sequence"/>
</dbReference>
<dbReference type="EMBL" id="NHMP01000005">
    <property type="protein sequence ID" value="OXE47345.1"/>
    <property type="molecule type" value="Genomic_DNA"/>
</dbReference>
<dbReference type="RefSeq" id="WP_066594482.1">
    <property type="nucleotide sequence ID" value="NZ_CAJTBZ010000017.1"/>
</dbReference>
<gene>
    <name evidence="1" type="ORF">ADH67_09325</name>
</gene>
<name>A0A227KJY9_9BURK</name>
<dbReference type="Pfam" id="PF03695">
    <property type="entry name" value="UPF0149"/>
    <property type="match status" value="1"/>
</dbReference>
<dbReference type="InterPro" id="IPR036255">
    <property type="entry name" value="YgfB-like_sf"/>
</dbReference>
<dbReference type="InterPro" id="IPR011978">
    <property type="entry name" value="YgfB-like"/>
</dbReference>